<dbReference type="Gene3D" id="1.10.20.10">
    <property type="entry name" value="Histone, subunit A"/>
    <property type="match status" value="1"/>
</dbReference>
<comment type="subcellular location">
    <subcellularLocation>
        <location evidence="1">Nucleus</location>
    </subcellularLocation>
</comment>
<evidence type="ECO:0000256" key="4">
    <source>
        <dbReference type="ARBA" id="ARBA00023163"/>
    </source>
</evidence>
<protein>
    <submittedName>
        <fullName evidence="7">Transcription initiation factor TFIID subunit 9</fullName>
    </submittedName>
</protein>
<dbReference type="PANTHER" id="PTHR48068:SF4">
    <property type="entry name" value="TATA-BOX BINDING PROTEIN ASSOCIATED FACTOR 9"/>
    <property type="match status" value="1"/>
</dbReference>
<dbReference type="Proteomes" id="UP001212841">
    <property type="component" value="Unassembled WGS sequence"/>
</dbReference>
<reference evidence="7" key="1">
    <citation type="submission" date="2020-05" db="EMBL/GenBank/DDBJ databases">
        <title>Phylogenomic resolution of chytrid fungi.</title>
        <authorList>
            <person name="Stajich J.E."/>
            <person name="Amses K."/>
            <person name="Simmons R."/>
            <person name="Seto K."/>
            <person name="Myers J."/>
            <person name="Bonds A."/>
            <person name="Quandt C.A."/>
            <person name="Barry K."/>
            <person name="Liu P."/>
            <person name="Grigoriev I."/>
            <person name="Longcore J.E."/>
            <person name="James T.Y."/>
        </authorList>
    </citation>
    <scope>NUCLEOTIDE SEQUENCE</scope>
    <source>
        <strain evidence="7">JEL0318</strain>
    </source>
</reference>
<gene>
    <name evidence="7" type="primary">TAF9</name>
    <name evidence="7" type="ORF">HK097_008465</name>
</gene>
<evidence type="ECO:0000256" key="3">
    <source>
        <dbReference type="ARBA" id="ARBA00023015"/>
    </source>
</evidence>
<evidence type="ECO:0000256" key="2">
    <source>
        <dbReference type="ARBA" id="ARBA00007646"/>
    </source>
</evidence>
<dbReference type="GO" id="GO:0051123">
    <property type="term" value="P:RNA polymerase II preinitiation complex assembly"/>
    <property type="evidence" value="ECO:0007669"/>
    <property type="project" value="TreeGrafter"/>
</dbReference>
<dbReference type="PANTHER" id="PTHR48068">
    <property type="entry name" value="TAF9 RNA POLYMERASE II, TATA BOX-BINDING PROTEIN (TBP)-ASSOCIATED FACTOR"/>
    <property type="match status" value="1"/>
</dbReference>
<dbReference type="InterPro" id="IPR051431">
    <property type="entry name" value="TFIID_subunit_9"/>
</dbReference>
<evidence type="ECO:0000256" key="1">
    <source>
        <dbReference type="ARBA" id="ARBA00004123"/>
    </source>
</evidence>
<feature type="compositionally biased region" description="Acidic residues" evidence="6">
    <location>
        <begin position="241"/>
        <end position="252"/>
    </location>
</feature>
<keyword evidence="8" id="KW-1185">Reference proteome</keyword>
<evidence type="ECO:0000256" key="5">
    <source>
        <dbReference type="ARBA" id="ARBA00023242"/>
    </source>
</evidence>
<dbReference type="InterPro" id="IPR009072">
    <property type="entry name" value="Histone-fold"/>
</dbReference>
<dbReference type="GO" id="GO:0005669">
    <property type="term" value="C:transcription factor TFIID complex"/>
    <property type="evidence" value="ECO:0007669"/>
    <property type="project" value="TreeGrafter"/>
</dbReference>
<keyword evidence="3" id="KW-0805">Transcription regulation</keyword>
<accession>A0AAD5SKW3</accession>
<dbReference type="GO" id="GO:0046982">
    <property type="term" value="F:protein heterodimerization activity"/>
    <property type="evidence" value="ECO:0007669"/>
    <property type="project" value="InterPro"/>
</dbReference>
<dbReference type="Pfam" id="PF02291">
    <property type="entry name" value="TFIID-31kDa"/>
    <property type="match status" value="1"/>
</dbReference>
<dbReference type="AlphaFoldDB" id="A0AAD5SKW3"/>
<organism evidence="7 8">
    <name type="scientific">Rhizophlyctis rosea</name>
    <dbReference type="NCBI Taxonomy" id="64517"/>
    <lineage>
        <taxon>Eukaryota</taxon>
        <taxon>Fungi</taxon>
        <taxon>Fungi incertae sedis</taxon>
        <taxon>Chytridiomycota</taxon>
        <taxon>Chytridiomycota incertae sedis</taxon>
        <taxon>Chytridiomycetes</taxon>
        <taxon>Rhizophlyctidales</taxon>
        <taxon>Rhizophlyctidaceae</taxon>
        <taxon>Rhizophlyctis</taxon>
    </lineage>
</organism>
<keyword evidence="4" id="KW-0804">Transcription</keyword>
<feature type="compositionally biased region" description="Pro residues" evidence="6">
    <location>
        <begin position="197"/>
        <end position="214"/>
    </location>
</feature>
<feature type="compositionally biased region" description="Low complexity" evidence="6">
    <location>
        <begin position="14"/>
        <end position="27"/>
    </location>
</feature>
<feature type="compositionally biased region" description="Polar residues" evidence="6">
    <location>
        <begin position="254"/>
        <end position="265"/>
    </location>
</feature>
<proteinExistence type="inferred from homology"/>
<keyword evidence="5" id="KW-0539">Nucleus</keyword>
<sequence length="265" mass="28471">MTVPNGSSSATLTPAISSSQSSVQPSPASAPRPPSNTNDLFTAAGRQDPTSMPRDAKLVSLILHSMGVEDYEPRVIPQLLEFVHRYVLDILGDAQLFADHANHKEIDLDDVRLAVEGRVEHSFTSPPGRDLLMDIAAETNKTLLPPISEKHGLRLPKEQHLLSTQNFSILPKKIEGRAASFKIPHPSTPKSLNSPAPGTPGPLGLPLPQPPSFLAPPTVDPNTGAAAVPVLMQGSTMRSVEDDEDYDMEDAETSSKPDQATPMQM</sequence>
<feature type="region of interest" description="Disordered" evidence="6">
    <location>
        <begin position="1"/>
        <end position="52"/>
    </location>
</feature>
<dbReference type="EMBL" id="JADGJD010000005">
    <property type="protein sequence ID" value="KAJ3057370.1"/>
    <property type="molecule type" value="Genomic_DNA"/>
</dbReference>
<dbReference type="FunFam" id="1.10.20.10:FF:000018">
    <property type="entry name" value="Transcription initiation factor TFIID subunit 9"/>
    <property type="match status" value="1"/>
</dbReference>
<dbReference type="GO" id="GO:0000124">
    <property type="term" value="C:SAGA complex"/>
    <property type="evidence" value="ECO:0007669"/>
    <property type="project" value="TreeGrafter"/>
</dbReference>
<comment type="caution">
    <text evidence="7">The sequence shown here is derived from an EMBL/GenBank/DDBJ whole genome shotgun (WGS) entry which is preliminary data.</text>
</comment>
<dbReference type="GO" id="GO:0016251">
    <property type="term" value="F:RNA polymerase II general transcription initiation factor activity"/>
    <property type="evidence" value="ECO:0007669"/>
    <property type="project" value="TreeGrafter"/>
</dbReference>
<dbReference type="InterPro" id="IPR003162">
    <property type="entry name" value="TFIID-31"/>
</dbReference>
<feature type="region of interest" description="Disordered" evidence="6">
    <location>
        <begin position="181"/>
        <end position="265"/>
    </location>
</feature>
<comment type="similarity">
    <text evidence="2">Belongs to the TAF9 family.</text>
</comment>
<name>A0AAD5SKW3_9FUNG</name>
<dbReference type="SUPFAM" id="SSF47113">
    <property type="entry name" value="Histone-fold"/>
    <property type="match status" value="1"/>
</dbReference>
<feature type="compositionally biased region" description="Polar residues" evidence="6">
    <location>
        <begin position="1"/>
        <end position="12"/>
    </location>
</feature>
<evidence type="ECO:0000313" key="8">
    <source>
        <dbReference type="Proteomes" id="UP001212841"/>
    </source>
</evidence>
<dbReference type="CDD" id="cd07979">
    <property type="entry name" value="HFD_TAF9"/>
    <property type="match status" value="1"/>
</dbReference>
<evidence type="ECO:0000313" key="7">
    <source>
        <dbReference type="EMBL" id="KAJ3057370.1"/>
    </source>
</evidence>
<evidence type="ECO:0000256" key="6">
    <source>
        <dbReference type="SAM" id="MobiDB-lite"/>
    </source>
</evidence>
<dbReference type="GO" id="GO:0003713">
    <property type="term" value="F:transcription coactivator activity"/>
    <property type="evidence" value="ECO:0007669"/>
    <property type="project" value="TreeGrafter"/>
</dbReference>